<sequence>MSTTSVQPFRSMAIPLQRLLQDQFDRLGAAYTSTSRMSTAYPQARIVAEQGQLALELYQPFTRLAQMMMGYAPLTFAV</sequence>
<dbReference type="OrthoDB" id="583368at2"/>
<dbReference type="EMBL" id="CP021983">
    <property type="protein sequence ID" value="ASC71063.1"/>
    <property type="molecule type" value="Genomic_DNA"/>
</dbReference>
<evidence type="ECO:0000313" key="2">
    <source>
        <dbReference type="Proteomes" id="UP000191901"/>
    </source>
</evidence>
<dbReference type="AlphaFoldDB" id="A0A1Z3HL83"/>
<proteinExistence type="predicted"/>
<reference evidence="1 2" key="1">
    <citation type="journal article" date="2016" name="Biochim. Biophys. Acta">
        <title>Characterization of red-shifted phycobilisomes isolated from the chlorophyll f-containing cyanobacterium Halomicronema hongdechloris.</title>
        <authorList>
            <person name="Li Y."/>
            <person name="Lin Y."/>
            <person name="Garvey C.J."/>
            <person name="Birch D."/>
            <person name="Corkery R.W."/>
            <person name="Loughlin P.C."/>
            <person name="Scheer H."/>
            <person name="Willows R.D."/>
            <person name="Chen M."/>
        </authorList>
    </citation>
    <scope>NUCLEOTIDE SEQUENCE [LARGE SCALE GENOMIC DNA]</scope>
    <source>
        <strain evidence="1 2">C2206</strain>
    </source>
</reference>
<dbReference type="RefSeq" id="WP_137455065.1">
    <property type="nucleotide sequence ID" value="NZ_CP021983.2"/>
</dbReference>
<organism evidence="1 2">
    <name type="scientific">Halomicronema hongdechloris C2206</name>
    <dbReference type="NCBI Taxonomy" id="1641165"/>
    <lineage>
        <taxon>Bacteria</taxon>
        <taxon>Bacillati</taxon>
        <taxon>Cyanobacteriota</taxon>
        <taxon>Cyanophyceae</taxon>
        <taxon>Nodosilineales</taxon>
        <taxon>Nodosilineaceae</taxon>
        <taxon>Halomicronema</taxon>
    </lineage>
</organism>
<keyword evidence="2" id="KW-1185">Reference proteome</keyword>
<accession>A0A1Z3HL83</accession>
<gene>
    <name evidence="1" type="ORF">XM38_020130</name>
</gene>
<protein>
    <submittedName>
        <fullName evidence="1">Uncharacterized protein</fullName>
    </submittedName>
</protein>
<dbReference type="Proteomes" id="UP000191901">
    <property type="component" value="Chromosome"/>
</dbReference>
<dbReference type="KEGG" id="hhg:XM38_020130"/>
<name>A0A1Z3HL83_9CYAN</name>
<evidence type="ECO:0000313" key="1">
    <source>
        <dbReference type="EMBL" id="ASC71063.1"/>
    </source>
</evidence>